<protein>
    <submittedName>
        <fullName evidence="1">Uncharacterized protein</fullName>
    </submittedName>
</protein>
<dbReference type="VEuPathDB" id="FungiDB:JI435_303990"/>
<organism evidence="1 2">
    <name type="scientific">Phaeosphaeria nodorum (strain SN15 / ATCC MYA-4574 / FGSC 10173)</name>
    <name type="common">Glume blotch fungus</name>
    <name type="synonym">Parastagonospora nodorum</name>
    <dbReference type="NCBI Taxonomy" id="321614"/>
    <lineage>
        <taxon>Eukaryota</taxon>
        <taxon>Fungi</taxon>
        <taxon>Dikarya</taxon>
        <taxon>Ascomycota</taxon>
        <taxon>Pezizomycotina</taxon>
        <taxon>Dothideomycetes</taxon>
        <taxon>Pleosporomycetidae</taxon>
        <taxon>Pleosporales</taxon>
        <taxon>Pleosporineae</taxon>
        <taxon>Phaeosphaeriaceae</taxon>
        <taxon>Parastagonospora</taxon>
    </lineage>
</organism>
<gene>
    <name evidence="1" type="ORF">JI435_303990</name>
</gene>
<keyword evidence="2" id="KW-1185">Reference proteome</keyword>
<dbReference type="EMBL" id="CP069028">
    <property type="protein sequence ID" value="QRC96004.1"/>
    <property type="molecule type" value="Genomic_DNA"/>
</dbReference>
<accession>A0A7U2F3S2</accession>
<dbReference type="AlphaFoldDB" id="A0A7U2F3S2"/>
<evidence type="ECO:0000313" key="1">
    <source>
        <dbReference type="EMBL" id="QRC96004.1"/>
    </source>
</evidence>
<evidence type="ECO:0000313" key="2">
    <source>
        <dbReference type="Proteomes" id="UP000663193"/>
    </source>
</evidence>
<dbReference type="Proteomes" id="UP000663193">
    <property type="component" value="Chromosome 6"/>
</dbReference>
<proteinExistence type="predicted"/>
<sequence length="128" mass="14515">MSRMRTATYDMGGPLLFFGDPSFGLNQPHLITASITSLRLLPGDRLQPQLMNPPSHRSWISLLDKRHFFAGASSTSLHQWSSGADPTDYGFEYVYYQVRSARVAARQQPTIVQQIVNELIMHDRAKHL</sequence>
<name>A0A7U2F3S2_PHANO</name>
<reference evidence="2" key="1">
    <citation type="journal article" date="2021" name="BMC Genomics">
        <title>Chromosome-level genome assembly and manually-curated proteome of model necrotroph Parastagonospora nodorum Sn15 reveals a genome-wide trove of candidate effector homologs, and redundancy of virulence-related functions within an accessory chromosome.</title>
        <authorList>
            <person name="Bertazzoni S."/>
            <person name="Jones D.A.B."/>
            <person name="Phan H.T."/>
            <person name="Tan K.-C."/>
            <person name="Hane J.K."/>
        </authorList>
    </citation>
    <scope>NUCLEOTIDE SEQUENCE [LARGE SCALE GENOMIC DNA]</scope>
    <source>
        <strain evidence="2">SN15 / ATCC MYA-4574 / FGSC 10173)</strain>
    </source>
</reference>